<evidence type="ECO:0000259" key="4">
    <source>
        <dbReference type="Pfam" id="PF00005"/>
    </source>
</evidence>
<keyword evidence="2" id="KW-0547">Nucleotide-binding</keyword>
<dbReference type="SUPFAM" id="SSF52540">
    <property type="entry name" value="P-loop containing nucleoside triphosphate hydrolases"/>
    <property type="match status" value="1"/>
</dbReference>
<dbReference type="PANTHER" id="PTHR42939">
    <property type="entry name" value="ABC TRANSPORTER ATP-BINDING PROTEIN ALBC-RELATED"/>
    <property type="match status" value="1"/>
</dbReference>
<sequence length="177" mass="19971">MANAIDVNRLCKKLDTFTLNDISFTVPQGAIVGLVGENGADKTTTIKLLMDVMKKDSGDVTFFSDQKKVNSTDLKEDIAIVYDDINFYDKLNAVKIDKIIMNKDDLLYGYGIARCSKQQFELIPKGLIFAYLQHEAIYHVIINDAHGFKEAYPEIVVDKVALDELLAIYIRREKNTA</sequence>
<evidence type="ECO:0000313" key="6">
    <source>
        <dbReference type="Proteomes" id="UP000823485"/>
    </source>
</evidence>
<dbReference type="Gene3D" id="3.40.50.300">
    <property type="entry name" value="P-loop containing nucleotide triphosphate hydrolases"/>
    <property type="match status" value="1"/>
</dbReference>
<evidence type="ECO:0000256" key="3">
    <source>
        <dbReference type="ARBA" id="ARBA00022840"/>
    </source>
</evidence>
<keyword evidence="6" id="KW-1185">Reference proteome</keyword>
<name>A0ABS2R3L1_9BACI</name>
<proteinExistence type="predicted"/>
<protein>
    <submittedName>
        <fullName evidence="5">ABC-type uncharacterized transport system ATPase subunit</fullName>
    </submittedName>
</protein>
<gene>
    <name evidence="5" type="ORF">JOC94_000940</name>
</gene>
<dbReference type="RefSeq" id="WP_077111114.1">
    <property type="nucleotide sequence ID" value="NZ_JAFBFH010000004.1"/>
</dbReference>
<evidence type="ECO:0000256" key="1">
    <source>
        <dbReference type="ARBA" id="ARBA00022448"/>
    </source>
</evidence>
<keyword evidence="3" id="KW-0067">ATP-binding</keyword>
<feature type="domain" description="ABC transporter" evidence="4">
    <location>
        <begin position="19"/>
        <end position="94"/>
    </location>
</feature>
<dbReference type="InterPro" id="IPR051782">
    <property type="entry name" value="ABC_Transporter_VariousFunc"/>
</dbReference>
<dbReference type="EMBL" id="JAFBFH010000004">
    <property type="protein sequence ID" value="MBM7713970.1"/>
    <property type="molecule type" value="Genomic_DNA"/>
</dbReference>
<evidence type="ECO:0000313" key="5">
    <source>
        <dbReference type="EMBL" id="MBM7713970.1"/>
    </source>
</evidence>
<reference evidence="5 6" key="1">
    <citation type="submission" date="2021-01" db="EMBL/GenBank/DDBJ databases">
        <title>Genomic Encyclopedia of Type Strains, Phase IV (KMG-IV): sequencing the most valuable type-strain genomes for metagenomic binning, comparative biology and taxonomic classification.</title>
        <authorList>
            <person name="Goeker M."/>
        </authorList>
    </citation>
    <scope>NUCLEOTIDE SEQUENCE [LARGE SCALE GENOMIC DNA]</scope>
    <source>
        <strain evidence="5 6">DSM 105453</strain>
    </source>
</reference>
<keyword evidence="1" id="KW-0813">Transport</keyword>
<dbReference type="InterPro" id="IPR003439">
    <property type="entry name" value="ABC_transporter-like_ATP-bd"/>
</dbReference>
<dbReference type="Proteomes" id="UP000823485">
    <property type="component" value="Unassembled WGS sequence"/>
</dbReference>
<comment type="caution">
    <text evidence="5">The sequence shown here is derived from an EMBL/GenBank/DDBJ whole genome shotgun (WGS) entry which is preliminary data.</text>
</comment>
<dbReference type="InterPro" id="IPR027417">
    <property type="entry name" value="P-loop_NTPase"/>
</dbReference>
<evidence type="ECO:0000256" key="2">
    <source>
        <dbReference type="ARBA" id="ARBA00022741"/>
    </source>
</evidence>
<dbReference type="Pfam" id="PF00005">
    <property type="entry name" value="ABC_tran"/>
    <property type="match status" value="1"/>
</dbReference>
<accession>A0ABS2R3L1</accession>
<dbReference type="PANTHER" id="PTHR42939:SF3">
    <property type="entry name" value="ABC TRANSPORTER ATP-BINDING COMPONENT"/>
    <property type="match status" value="1"/>
</dbReference>
<organism evidence="5 6">
    <name type="scientific">Siminovitchia thermophila</name>
    <dbReference type="NCBI Taxonomy" id="1245522"/>
    <lineage>
        <taxon>Bacteria</taxon>
        <taxon>Bacillati</taxon>
        <taxon>Bacillota</taxon>
        <taxon>Bacilli</taxon>
        <taxon>Bacillales</taxon>
        <taxon>Bacillaceae</taxon>
        <taxon>Siminovitchia</taxon>
    </lineage>
</organism>